<feature type="domain" description="Luciferase-like" evidence="2">
    <location>
        <begin position="4"/>
        <end position="302"/>
    </location>
</feature>
<evidence type="ECO:0000256" key="1">
    <source>
        <dbReference type="ARBA" id="ARBA00023002"/>
    </source>
</evidence>
<dbReference type="GO" id="GO:0016705">
    <property type="term" value="F:oxidoreductase activity, acting on paired donors, with incorporation or reduction of molecular oxygen"/>
    <property type="evidence" value="ECO:0007669"/>
    <property type="project" value="InterPro"/>
</dbReference>
<dbReference type="SUPFAM" id="SSF51679">
    <property type="entry name" value="Bacterial luciferase-like"/>
    <property type="match status" value="1"/>
</dbReference>
<evidence type="ECO:0000259" key="2">
    <source>
        <dbReference type="Pfam" id="PF00296"/>
    </source>
</evidence>
<dbReference type="Gene3D" id="3.20.20.30">
    <property type="entry name" value="Luciferase-like domain"/>
    <property type="match status" value="1"/>
</dbReference>
<dbReference type="AlphaFoldDB" id="A0A5D5AMP1"/>
<dbReference type="PANTHER" id="PTHR43244">
    <property type="match status" value="1"/>
</dbReference>
<dbReference type="InterPro" id="IPR050564">
    <property type="entry name" value="F420-G6PD/mer"/>
</dbReference>
<name>A0A5D5AMP1_9EURY</name>
<keyword evidence="4" id="KW-1185">Reference proteome</keyword>
<dbReference type="CDD" id="cd01097">
    <property type="entry name" value="Tetrahydromethanopterin_reductase"/>
    <property type="match status" value="1"/>
</dbReference>
<dbReference type="NCBIfam" id="TIGR03557">
    <property type="entry name" value="F420_G6P_family"/>
    <property type="match status" value="1"/>
</dbReference>
<organism evidence="3 4">
    <name type="scientific">Natrialba swarupiae</name>
    <dbReference type="NCBI Taxonomy" id="2448032"/>
    <lineage>
        <taxon>Archaea</taxon>
        <taxon>Methanobacteriati</taxon>
        <taxon>Methanobacteriota</taxon>
        <taxon>Stenosarchaea group</taxon>
        <taxon>Halobacteria</taxon>
        <taxon>Halobacteriales</taxon>
        <taxon>Natrialbaceae</taxon>
        <taxon>Natrialba</taxon>
    </lineage>
</organism>
<evidence type="ECO:0000313" key="4">
    <source>
        <dbReference type="Proteomes" id="UP000324104"/>
    </source>
</evidence>
<protein>
    <submittedName>
        <fullName evidence="3">TIGR03557 family F420-dependent LLM class oxidoreductase</fullName>
        <ecNumber evidence="3">1.-.-.-</ecNumber>
    </submittedName>
</protein>
<dbReference type="InterPro" id="IPR019945">
    <property type="entry name" value="F420_G6P_DH-rel"/>
</dbReference>
<comment type="caution">
    <text evidence="3">The sequence shown here is derived from an EMBL/GenBank/DDBJ whole genome shotgun (WGS) entry which is preliminary data.</text>
</comment>
<dbReference type="EMBL" id="VTAW01000048">
    <property type="protein sequence ID" value="TYT60361.1"/>
    <property type="molecule type" value="Genomic_DNA"/>
</dbReference>
<dbReference type="InterPro" id="IPR036661">
    <property type="entry name" value="Luciferase-like_sf"/>
</dbReference>
<dbReference type="Pfam" id="PF00296">
    <property type="entry name" value="Bac_luciferase"/>
    <property type="match status" value="1"/>
</dbReference>
<reference evidence="3 4" key="1">
    <citation type="submission" date="2019-08" db="EMBL/GenBank/DDBJ databases">
        <title>Archaea genome.</title>
        <authorList>
            <person name="Kajale S."/>
            <person name="Shouche Y."/>
            <person name="Deshpande N."/>
            <person name="Sharma A."/>
        </authorList>
    </citation>
    <scope>NUCLEOTIDE SEQUENCE [LARGE SCALE GENOMIC DNA]</scope>
    <source>
        <strain evidence="3 4">ESP3B_9</strain>
    </source>
</reference>
<dbReference type="InterPro" id="IPR011251">
    <property type="entry name" value="Luciferase-like_dom"/>
</dbReference>
<dbReference type="Proteomes" id="UP000324104">
    <property type="component" value="Unassembled WGS sequence"/>
</dbReference>
<gene>
    <name evidence="3" type="ORF">FYC77_19280</name>
</gene>
<accession>A0A5D5AMP1</accession>
<proteinExistence type="predicted"/>
<dbReference type="EC" id="1.-.-.-" evidence="3"/>
<dbReference type="PANTHER" id="PTHR43244:SF1">
    <property type="entry name" value="5,10-METHYLENETETRAHYDROMETHANOPTERIN REDUCTASE"/>
    <property type="match status" value="1"/>
</dbReference>
<sequence length="324" mass="36563">MASMDVGYFAAHEQYGPNTLVDHVERAEQAGFDTVWTSDHIHPWWHTDAHCGAAFPWMGTALERTENVRIGTGVTPPIGRYHPGFLAQVFATLGSMYEGRVHLALGTGEAMNEFPLGYEWPPYSERRERLIDACKIIRRLWDGGFVDYDGEYWSTNALNLYTLPNERVPLYVAGNGPMSTWVAGRYADGFLTLRDIDTYEKSLVPALEDGAKEGDRDPDEIRRIRQLLVSYDEDYDRALEATGFWRGPPAIGFDEEIADPRVIEAAGREIPIEEMDGEFLVTSDPDEIREKLTELEAAGFDEVEILSSSPDQSSFIEVMEERVL</sequence>
<keyword evidence="1 3" id="KW-0560">Oxidoreductase</keyword>
<evidence type="ECO:0000313" key="3">
    <source>
        <dbReference type="EMBL" id="TYT60361.1"/>
    </source>
</evidence>